<keyword evidence="9" id="KW-0812">Transmembrane</keyword>
<comment type="catalytic activity">
    <reaction evidence="1">
        <text>ATP + protein L-histidine = ADP + protein N-phospho-L-histidine.</text>
        <dbReference type="EC" id="2.7.13.3"/>
    </reaction>
</comment>
<dbReference type="EMBL" id="QUOV01000001">
    <property type="protein sequence ID" value="REL37068.1"/>
    <property type="molecule type" value="Genomic_DNA"/>
</dbReference>
<evidence type="ECO:0000256" key="9">
    <source>
        <dbReference type="SAM" id="Phobius"/>
    </source>
</evidence>
<evidence type="ECO:0000259" key="10">
    <source>
        <dbReference type="PROSITE" id="PS50109"/>
    </source>
</evidence>
<feature type="transmembrane region" description="Helical" evidence="9">
    <location>
        <begin position="121"/>
        <end position="141"/>
    </location>
</feature>
<keyword evidence="3" id="KW-0597">Phosphoprotein</keyword>
<keyword evidence="6 11" id="KW-0418">Kinase</keyword>
<evidence type="ECO:0000256" key="4">
    <source>
        <dbReference type="ARBA" id="ARBA00022679"/>
    </source>
</evidence>
<dbReference type="InterPro" id="IPR004358">
    <property type="entry name" value="Sig_transdc_His_kin-like_C"/>
</dbReference>
<sequence length="675" mass="76133">MNWVAITGYGAASLAYLVFFFLLIVIRKKSLIAVLIASSVLFTLVATVTGFVQVYYSNSLKPVLLAENVKLLSLIIFLFAARARLTAWSQLLQQPWLLKYVVSLIVLSAVTWVLAHQTELGSNSLFLLFLVLNLFVIVLLEQLYRNAESREKWMLWPLVISLGVITVVDFIIFAQASMLDQLDFNFWYARGYVIALGMPFFLVSARRIKDWSVDVFVSREVVFYSSMILIAGGYLLTLSFAGYALKLFGGEWGNVLSISFAALGMAVLAALLLTEKLRREVKVFITKHFFANKYDYRIEWLRSIEQIEASESEDSYQTSLKVICSSIDAPGGCLIKKTADHHFKVVSTINMDMQVDEQLHENLMTIADFCHQSGWIIDVQEYLFVEDAYQGLSLELTVLREANVDLIIPVIHNNEIWGLFMLARGKNQTFLNWEDRDLLFAVTKQLSNFISLNEANSKLAESKQFEAFHRMSAFLVHDLKNIQGQLALINSNVSKHRDNPAFVDDVFETVLSATERLNKVLQQLRNKQHSEHRNQNVLLSSLVDKVLAQRNINKPSVDVQIDGELNIEVNEELSPVLNHIVQNAQEATDDEGWVKVQIASKNNKVEVIVSDNGIGMSESFIKHRLFKPFDTTKGNAGMGIGVFEAKQFVESQGGTISVTSEEHKGSTFILNIPCA</sequence>
<dbReference type="Pfam" id="PF02518">
    <property type="entry name" value="HATPase_c"/>
    <property type="match status" value="1"/>
</dbReference>
<feature type="transmembrane region" description="Helical" evidence="9">
    <location>
        <begin position="68"/>
        <end position="85"/>
    </location>
</feature>
<dbReference type="SMART" id="SM00387">
    <property type="entry name" value="HATPase_c"/>
    <property type="match status" value="1"/>
</dbReference>
<comment type="caution">
    <text evidence="11">The sequence shown here is derived from an EMBL/GenBank/DDBJ whole genome shotgun (WGS) entry which is preliminary data.</text>
</comment>
<feature type="transmembrane region" description="Helical" evidence="9">
    <location>
        <begin position="33"/>
        <end position="56"/>
    </location>
</feature>
<keyword evidence="9" id="KW-1133">Transmembrane helix</keyword>
<keyword evidence="9" id="KW-0472">Membrane</keyword>
<dbReference type="InterPro" id="IPR014265">
    <property type="entry name" value="XrtA/PrsK"/>
</dbReference>
<dbReference type="InterPro" id="IPR029016">
    <property type="entry name" value="GAF-like_dom_sf"/>
</dbReference>
<dbReference type="GO" id="GO:0005524">
    <property type="term" value="F:ATP binding"/>
    <property type="evidence" value="ECO:0007669"/>
    <property type="project" value="UniProtKB-KW"/>
</dbReference>
<keyword evidence="7" id="KW-0067">ATP-binding</keyword>
<keyword evidence="4 11" id="KW-0808">Transferase</keyword>
<evidence type="ECO:0000256" key="1">
    <source>
        <dbReference type="ARBA" id="ARBA00000085"/>
    </source>
</evidence>
<protein>
    <recommendedName>
        <fullName evidence="2">histidine kinase</fullName>
        <ecNumber evidence="2">2.7.13.3</ecNumber>
    </recommendedName>
</protein>
<dbReference type="AlphaFoldDB" id="A0A3E0UJ85"/>
<evidence type="ECO:0000313" key="11">
    <source>
        <dbReference type="EMBL" id="REL37068.1"/>
    </source>
</evidence>
<dbReference type="Proteomes" id="UP000256999">
    <property type="component" value="Unassembled WGS sequence"/>
</dbReference>
<proteinExistence type="predicted"/>
<dbReference type="EC" id="2.7.13.3" evidence="2"/>
<dbReference type="InterPro" id="IPR003594">
    <property type="entry name" value="HATPase_dom"/>
</dbReference>
<dbReference type="PROSITE" id="PS50109">
    <property type="entry name" value="HIS_KIN"/>
    <property type="match status" value="1"/>
</dbReference>
<feature type="transmembrane region" description="Helical" evidence="9">
    <location>
        <begin position="255"/>
        <end position="273"/>
    </location>
</feature>
<evidence type="ECO:0000256" key="7">
    <source>
        <dbReference type="ARBA" id="ARBA00022840"/>
    </source>
</evidence>
<feature type="transmembrane region" description="Helical" evidence="9">
    <location>
        <begin position="186"/>
        <end position="205"/>
    </location>
</feature>
<dbReference type="PRINTS" id="PR00344">
    <property type="entry name" value="BCTRLSENSOR"/>
</dbReference>
<dbReference type="InterPro" id="IPR036890">
    <property type="entry name" value="HATPase_C_sf"/>
</dbReference>
<evidence type="ECO:0000256" key="5">
    <source>
        <dbReference type="ARBA" id="ARBA00022741"/>
    </source>
</evidence>
<dbReference type="PANTHER" id="PTHR43065:SF10">
    <property type="entry name" value="PEROXIDE STRESS-ACTIVATED HISTIDINE KINASE MAK3"/>
    <property type="match status" value="1"/>
</dbReference>
<evidence type="ECO:0000256" key="8">
    <source>
        <dbReference type="ARBA" id="ARBA00023012"/>
    </source>
</evidence>
<evidence type="ECO:0000256" key="2">
    <source>
        <dbReference type="ARBA" id="ARBA00012438"/>
    </source>
</evidence>
<dbReference type="SUPFAM" id="SSF55874">
    <property type="entry name" value="ATPase domain of HSP90 chaperone/DNA topoisomerase II/histidine kinase"/>
    <property type="match status" value="1"/>
</dbReference>
<dbReference type="RefSeq" id="WP_116002064.1">
    <property type="nucleotide sequence ID" value="NZ_QUOV01000001.1"/>
</dbReference>
<gene>
    <name evidence="11" type="primary">prsK</name>
    <name evidence="11" type="ORF">DXX92_18070</name>
</gene>
<dbReference type="OrthoDB" id="9785691at2"/>
<name>A0A3E0UJ85_9GAMM</name>
<evidence type="ECO:0000313" key="12">
    <source>
        <dbReference type="Proteomes" id="UP000256999"/>
    </source>
</evidence>
<feature type="transmembrane region" description="Helical" evidence="9">
    <location>
        <begin position="6"/>
        <end position="26"/>
    </location>
</feature>
<feature type="transmembrane region" description="Helical" evidence="9">
    <location>
        <begin position="221"/>
        <end position="243"/>
    </location>
</feature>
<keyword evidence="5" id="KW-0547">Nucleotide-binding</keyword>
<evidence type="ECO:0000256" key="3">
    <source>
        <dbReference type="ARBA" id="ARBA00022553"/>
    </source>
</evidence>
<feature type="transmembrane region" description="Helical" evidence="9">
    <location>
        <begin position="97"/>
        <end position="115"/>
    </location>
</feature>
<dbReference type="GO" id="GO:0000160">
    <property type="term" value="P:phosphorelay signal transduction system"/>
    <property type="evidence" value="ECO:0007669"/>
    <property type="project" value="UniProtKB-KW"/>
</dbReference>
<feature type="domain" description="Histidine kinase" evidence="10">
    <location>
        <begin position="474"/>
        <end position="675"/>
    </location>
</feature>
<dbReference type="InterPro" id="IPR005467">
    <property type="entry name" value="His_kinase_dom"/>
</dbReference>
<dbReference type="GO" id="GO:0004673">
    <property type="term" value="F:protein histidine kinase activity"/>
    <property type="evidence" value="ECO:0007669"/>
    <property type="project" value="UniProtKB-EC"/>
</dbReference>
<dbReference type="SUPFAM" id="SSF55781">
    <property type="entry name" value="GAF domain-like"/>
    <property type="match status" value="1"/>
</dbReference>
<evidence type="ECO:0000256" key="6">
    <source>
        <dbReference type="ARBA" id="ARBA00022777"/>
    </source>
</evidence>
<organism evidence="11 12">
    <name type="scientific">Thalassotalea euphylliae</name>
    <dbReference type="NCBI Taxonomy" id="1655234"/>
    <lineage>
        <taxon>Bacteria</taxon>
        <taxon>Pseudomonadati</taxon>
        <taxon>Pseudomonadota</taxon>
        <taxon>Gammaproteobacteria</taxon>
        <taxon>Alteromonadales</taxon>
        <taxon>Colwelliaceae</taxon>
        <taxon>Thalassotalea</taxon>
    </lineage>
</organism>
<reference evidence="11 12" key="1">
    <citation type="submission" date="2018-08" db="EMBL/GenBank/DDBJ databases">
        <title>Thalassotalea euphylliae genome.</title>
        <authorList>
            <person name="Summers S."/>
            <person name="Rice S.A."/>
            <person name="Freckelton M.L."/>
            <person name="Nedved B.T."/>
            <person name="Hadfield M.G."/>
        </authorList>
    </citation>
    <scope>NUCLEOTIDE SEQUENCE [LARGE SCALE GENOMIC DNA]</scope>
    <source>
        <strain evidence="11 12">H2</strain>
    </source>
</reference>
<keyword evidence="8" id="KW-0902">Two-component regulatory system</keyword>
<dbReference type="PANTHER" id="PTHR43065">
    <property type="entry name" value="SENSOR HISTIDINE KINASE"/>
    <property type="match status" value="1"/>
</dbReference>
<dbReference type="Gene3D" id="3.30.450.40">
    <property type="match status" value="1"/>
</dbReference>
<dbReference type="Gene3D" id="3.30.565.10">
    <property type="entry name" value="Histidine kinase-like ATPase, C-terminal domain"/>
    <property type="match status" value="1"/>
</dbReference>
<accession>A0A3E0UJ85</accession>
<feature type="transmembrane region" description="Helical" evidence="9">
    <location>
        <begin position="153"/>
        <end position="174"/>
    </location>
</feature>
<dbReference type="NCBIfam" id="TIGR02916">
    <property type="entry name" value="PEP_his_kin"/>
    <property type="match status" value="1"/>
</dbReference>